<accession>A0A135TX72</accession>
<feature type="compositionally biased region" description="Basic and acidic residues" evidence="1">
    <location>
        <begin position="153"/>
        <end position="167"/>
    </location>
</feature>
<feature type="compositionally biased region" description="Polar residues" evidence="1">
    <location>
        <begin position="309"/>
        <end position="324"/>
    </location>
</feature>
<feature type="compositionally biased region" description="Polar residues" evidence="1">
    <location>
        <begin position="16"/>
        <end position="29"/>
    </location>
</feature>
<dbReference type="EMBL" id="JEMN01000999">
    <property type="protein sequence ID" value="KXH52757.1"/>
    <property type="molecule type" value="Genomic_DNA"/>
</dbReference>
<comment type="caution">
    <text evidence="2">The sequence shown here is derived from an EMBL/GenBank/DDBJ whole genome shotgun (WGS) entry which is preliminary data.</text>
</comment>
<name>A0A135TX72_9PEZI</name>
<sequence>MSDQQNPAPLKDPSNKESTPNTPANQNPSIARLARSWGPYIPPDTSYDALERDDPVLLENIKMLIELMSECDKDPTELLNFAMTVPPRLGKSIVYLAVGLLQQQMLVESVLMATELRQNVKKGKKTRTKTRKLTDIKEDSESADNGSSMAPKGLEKKDEKNHTKDNIGKASGPAESNTGANTNHLAVPKSKRKKTKKKKAEKATGIAENNPQLITDQPAAPLNTKTSKDGRGSKTVESNAGAITKQSTASKSKKGKAEENIDSHPKTVKNHAGANIEQQALPKNKNKIAKTNKKSSAADTHKQAKKAQPESSTGSSKTQNNSKIESCPEPDKGKKKAKASQTTDRDFFSVLEIEYMKKIQGRIERGIKDCQEGWTVVQSMEEAAESKRAKARKTQAQEQAKCSAEGG</sequence>
<organism evidence="2 3">
    <name type="scientific">Colletotrichum nymphaeae SA-01</name>
    <dbReference type="NCBI Taxonomy" id="1460502"/>
    <lineage>
        <taxon>Eukaryota</taxon>
        <taxon>Fungi</taxon>
        <taxon>Dikarya</taxon>
        <taxon>Ascomycota</taxon>
        <taxon>Pezizomycotina</taxon>
        <taxon>Sordariomycetes</taxon>
        <taxon>Hypocreomycetidae</taxon>
        <taxon>Glomerellales</taxon>
        <taxon>Glomerellaceae</taxon>
        <taxon>Colletotrichum</taxon>
        <taxon>Colletotrichum acutatum species complex</taxon>
    </lineage>
</organism>
<keyword evidence="3" id="KW-1185">Reference proteome</keyword>
<evidence type="ECO:0000313" key="3">
    <source>
        <dbReference type="Proteomes" id="UP000070054"/>
    </source>
</evidence>
<feature type="compositionally biased region" description="Basic residues" evidence="1">
    <location>
        <begin position="189"/>
        <end position="200"/>
    </location>
</feature>
<feature type="region of interest" description="Disordered" evidence="1">
    <location>
        <begin position="119"/>
        <end position="346"/>
    </location>
</feature>
<dbReference type="AlphaFoldDB" id="A0A135TX72"/>
<feature type="region of interest" description="Disordered" evidence="1">
    <location>
        <begin position="1"/>
        <end position="37"/>
    </location>
</feature>
<feature type="compositionally biased region" description="Basic residues" evidence="1">
    <location>
        <begin position="284"/>
        <end position="293"/>
    </location>
</feature>
<reference evidence="2 3" key="1">
    <citation type="submission" date="2014-02" db="EMBL/GenBank/DDBJ databases">
        <title>The genome sequence of Colletotrichum nymphaeae SA-01.</title>
        <authorList>
            <person name="Baroncelli R."/>
            <person name="Thon M.R."/>
        </authorList>
    </citation>
    <scope>NUCLEOTIDE SEQUENCE [LARGE SCALE GENOMIC DNA]</scope>
    <source>
        <strain evidence="2 3">SA-01</strain>
    </source>
</reference>
<gene>
    <name evidence="2" type="ORF">CNYM01_05140</name>
</gene>
<evidence type="ECO:0000313" key="2">
    <source>
        <dbReference type="EMBL" id="KXH52757.1"/>
    </source>
</evidence>
<dbReference type="OrthoDB" id="4850703at2759"/>
<proteinExistence type="predicted"/>
<protein>
    <submittedName>
        <fullName evidence="2">Uncharacterized protein</fullName>
    </submittedName>
</protein>
<evidence type="ECO:0000256" key="1">
    <source>
        <dbReference type="SAM" id="MobiDB-lite"/>
    </source>
</evidence>
<dbReference type="Proteomes" id="UP000070054">
    <property type="component" value="Unassembled WGS sequence"/>
</dbReference>
<feature type="compositionally biased region" description="Polar residues" evidence="1">
    <location>
        <begin position="174"/>
        <end position="184"/>
    </location>
</feature>
<feature type="compositionally biased region" description="Basic and acidic residues" evidence="1">
    <location>
        <begin position="255"/>
        <end position="265"/>
    </location>
</feature>
<feature type="region of interest" description="Disordered" evidence="1">
    <location>
        <begin position="385"/>
        <end position="407"/>
    </location>
</feature>
<feature type="compositionally biased region" description="Basic residues" evidence="1">
    <location>
        <begin position="119"/>
        <end position="131"/>
    </location>
</feature>